<dbReference type="NCBIfam" id="TIGR00197">
    <property type="entry name" value="yjeF_nterm"/>
    <property type="match status" value="1"/>
</dbReference>
<feature type="binding site" evidence="1">
    <location>
        <position position="164"/>
    </location>
    <ligand>
        <name>(6S)-NADPHX</name>
        <dbReference type="ChEBI" id="CHEBI:64076"/>
    </ligand>
</feature>
<feature type="binding site" evidence="1">
    <location>
        <begin position="54"/>
        <end position="58"/>
    </location>
    <ligand>
        <name>(6S)-NADPHX</name>
        <dbReference type="ChEBI" id="CHEBI:64076"/>
    </ligand>
</feature>
<comment type="catalytic activity">
    <reaction evidence="1">
        <text>(6R)-NADHX = (6S)-NADHX</text>
        <dbReference type="Rhea" id="RHEA:32215"/>
        <dbReference type="ChEBI" id="CHEBI:64074"/>
        <dbReference type="ChEBI" id="CHEBI:64075"/>
        <dbReference type="EC" id="5.1.99.6"/>
    </reaction>
</comment>
<organism evidence="3">
    <name type="scientific">Scrofimicrobium appendicitidis</name>
    <dbReference type="NCBI Taxonomy" id="3079930"/>
    <lineage>
        <taxon>Bacteria</taxon>
        <taxon>Bacillati</taxon>
        <taxon>Actinomycetota</taxon>
        <taxon>Actinomycetes</taxon>
        <taxon>Actinomycetales</taxon>
        <taxon>Actinomycetaceae</taxon>
        <taxon>Scrofimicrobium</taxon>
    </lineage>
</organism>
<dbReference type="HAMAP" id="MF_01966">
    <property type="entry name" value="NADHX_epimerase"/>
    <property type="match status" value="1"/>
</dbReference>
<dbReference type="Gene3D" id="3.40.50.10260">
    <property type="entry name" value="YjeF N-terminal domain"/>
    <property type="match status" value="1"/>
</dbReference>
<gene>
    <name evidence="1" type="primary">nnrE</name>
    <name evidence="3" type="ORF">SAC06_04370</name>
</gene>
<feature type="binding site" evidence="1">
    <location>
        <position position="124"/>
    </location>
    <ligand>
        <name>K(+)</name>
        <dbReference type="ChEBI" id="CHEBI:29103"/>
    </ligand>
</feature>
<dbReference type="GO" id="GO:0046872">
    <property type="term" value="F:metal ion binding"/>
    <property type="evidence" value="ECO:0007669"/>
    <property type="project" value="UniProtKB-KW"/>
</dbReference>
<reference evidence="3" key="1">
    <citation type="submission" date="2023-11" db="EMBL/GenBank/DDBJ databases">
        <title>Scrofimicrobium hongkongense sp. nov., isolated from a patient with peritonitis.</title>
        <authorList>
            <person name="Lao H.Y."/>
            <person name="Wong A.Y.P."/>
            <person name="Ng T.L."/>
            <person name="Wong R.Y.L."/>
            <person name="Yau M.C.Y."/>
            <person name="Lam J.Y.W."/>
            <person name="Siu G.K.H."/>
        </authorList>
    </citation>
    <scope>NUCLEOTIDE SEQUENCE</scope>
    <source>
        <strain evidence="3">R131</strain>
    </source>
</reference>
<keyword evidence="1" id="KW-0630">Potassium</keyword>
<dbReference type="PROSITE" id="PS51385">
    <property type="entry name" value="YJEF_N"/>
    <property type="match status" value="1"/>
</dbReference>
<keyword evidence="1 3" id="KW-0413">Isomerase</keyword>
<evidence type="ECO:0000259" key="2">
    <source>
        <dbReference type="PROSITE" id="PS51385"/>
    </source>
</evidence>
<evidence type="ECO:0000256" key="1">
    <source>
        <dbReference type="HAMAP-Rule" id="MF_01966"/>
    </source>
</evidence>
<keyword evidence="1" id="KW-0479">Metal-binding</keyword>
<comment type="similarity">
    <text evidence="1">Belongs to the NnrE/AIBP family.</text>
</comment>
<dbReference type="GO" id="GO:0052856">
    <property type="term" value="F:NAD(P)HX epimerase activity"/>
    <property type="evidence" value="ECO:0007669"/>
    <property type="project" value="UniProtKB-UniRule"/>
</dbReference>
<feature type="binding site" evidence="1">
    <location>
        <position position="167"/>
    </location>
    <ligand>
        <name>K(+)</name>
        <dbReference type="ChEBI" id="CHEBI:29103"/>
    </ligand>
</feature>
<comment type="function">
    <text evidence="1">Catalyzes the epimerization of the S- and R-forms of NAD(P)HX, a damaged form of NAD(P)H that is a result of enzymatic or heat-dependent hydration. This is a prerequisite for the S-specific NAD(P)H-hydrate dehydratase to allow the repair of both epimers of NAD(P)HX.</text>
</comment>
<dbReference type="InterPro" id="IPR004443">
    <property type="entry name" value="YjeF_N_dom"/>
</dbReference>
<proteinExistence type="inferred from homology"/>
<keyword evidence="1" id="KW-0547">Nucleotide-binding</keyword>
<dbReference type="SUPFAM" id="SSF64153">
    <property type="entry name" value="YjeF N-terminal domain-like"/>
    <property type="match status" value="1"/>
</dbReference>
<dbReference type="EMBL" id="CP138335">
    <property type="protein sequence ID" value="XBW08797.1"/>
    <property type="molecule type" value="Genomic_DNA"/>
</dbReference>
<dbReference type="GO" id="GO:0000166">
    <property type="term" value="F:nucleotide binding"/>
    <property type="evidence" value="ECO:0007669"/>
    <property type="project" value="UniProtKB-KW"/>
</dbReference>
<protein>
    <recommendedName>
        <fullName evidence="1">NAD(P)H-hydrate epimerase</fullName>
        <ecNumber evidence="1">5.1.99.6</ecNumber>
    </recommendedName>
    <alternativeName>
        <fullName evidence="1">NAD(P)HX epimerase</fullName>
    </alternativeName>
</protein>
<comment type="catalytic activity">
    <reaction evidence="1">
        <text>(6R)-NADPHX = (6S)-NADPHX</text>
        <dbReference type="Rhea" id="RHEA:32227"/>
        <dbReference type="ChEBI" id="CHEBI:64076"/>
        <dbReference type="ChEBI" id="CHEBI:64077"/>
        <dbReference type="EC" id="5.1.99.6"/>
    </reaction>
</comment>
<evidence type="ECO:0000313" key="3">
    <source>
        <dbReference type="EMBL" id="XBW08797.1"/>
    </source>
</evidence>
<feature type="binding site" evidence="1">
    <location>
        <position position="55"/>
    </location>
    <ligand>
        <name>K(+)</name>
        <dbReference type="ChEBI" id="CHEBI:29103"/>
    </ligand>
</feature>
<dbReference type="Pfam" id="PF03853">
    <property type="entry name" value="YjeF_N"/>
    <property type="match status" value="1"/>
</dbReference>
<dbReference type="AlphaFoldDB" id="A0AAU7V9U6"/>
<keyword evidence="1" id="KW-0520">NAD</keyword>
<keyword evidence="1" id="KW-0521">NADP</keyword>
<sequence length="229" mass="22998">MDAYFAAQIVAAERPLLAAGEPLMARAARGLATQIEAELGKKGGPILLVVGAGNNGGDALYAAAELSNWGRLVQVLPVAGRIHQGGLQAALDTGAELLAEPGAPVAELVAAVGEYAPRASVVVDGVLGTGSAGRAALRNPAREVVAVLSQLRSAGQLGLVVAVDLPSGLDCDTGEVPDPAVLPADLTVTFGAYKVGQLVGEGPRLCGRLHLIDIGLGPQLSQLSPTQVG</sequence>
<dbReference type="InterPro" id="IPR036652">
    <property type="entry name" value="YjeF_N_dom_sf"/>
</dbReference>
<feature type="domain" description="YjeF N-terminal" evidence="2">
    <location>
        <begin position="1"/>
        <end position="222"/>
    </location>
</feature>
<dbReference type="KEGG" id="sapp:SAC06_04370"/>
<name>A0AAU7V9U6_9ACTO</name>
<dbReference type="RefSeq" id="WP_350258997.1">
    <property type="nucleotide sequence ID" value="NZ_CP138335.1"/>
</dbReference>
<comment type="cofactor">
    <cofactor evidence="1">
        <name>K(+)</name>
        <dbReference type="ChEBI" id="CHEBI:29103"/>
    </cofactor>
    <text evidence="1">Binds 1 potassium ion per subunit.</text>
</comment>
<accession>A0AAU7V9U6</accession>
<comment type="caution">
    <text evidence="1">Lacks conserved residue(s) required for the propagation of feature annotation.</text>
</comment>
<dbReference type="EC" id="5.1.99.6" evidence="1"/>